<sequence length="28" mass="2977">ALAAIPSIDSEAVQQNLIESEPTMKHAI</sequence>
<name>A0A392NCL9_9FABA</name>
<evidence type="ECO:0000313" key="2">
    <source>
        <dbReference type="Proteomes" id="UP000265520"/>
    </source>
</evidence>
<accession>A0A392NCL9</accession>
<reference evidence="1 2" key="1">
    <citation type="journal article" date="2018" name="Front. Plant Sci.">
        <title>Red Clover (Trifolium pratense) and Zigzag Clover (T. medium) - A Picture of Genomic Similarities and Differences.</title>
        <authorList>
            <person name="Dluhosova J."/>
            <person name="Istvanek J."/>
            <person name="Nedelnik J."/>
            <person name="Repkova J."/>
        </authorList>
    </citation>
    <scope>NUCLEOTIDE SEQUENCE [LARGE SCALE GENOMIC DNA]</scope>
    <source>
        <strain evidence="2">cv. 10/8</strain>
        <tissue evidence="1">Leaf</tissue>
    </source>
</reference>
<feature type="non-terminal residue" evidence="1">
    <location>
        <position position="1"/>
    </location>
</feature>
<gene>
    <name evidence="1" type="ORF">A2U01_0018427</name>
</gene>
<proteinExistence type="predicted"/>
<keyword evidence="2" id="KW-1185">Reference proteome</keyword>
<comment type="caution">
    <text evidence="1">The sequence shown here is derived from an EMBL/GenBank/DDBJ whole genome shotgun (WGS) entry which is preliminary data.</text>
</comment>
<dbReference type="EMBL" id="LXQA010034943">
    <property type="protein sequence ID" value="MCH97432.1"/>
    <property type="molecule type" value="Genomic_DNA"/>
</dbReference>
<organism evidence="1 2">
    <name type="scientific">Trifolium medium</name>
    <dbReference type="NCBI Taxonomy" id="97028"/>
    <lineage>
        <taxon>Eukaryota</taxon>
        <taxon>Viridiplantae</taxon>
        <taxon>Streptophyta</taxon>
        <taxon>Embryophyta</taxon>
        <taxon>Tracheophyta</taxon>
        <taxon>Spermatophyta</taxon>
        <taxon>Magnoliopsida</taxon>
        <taxon>eudicotyledons</taxon>
        <taxon>Gunneridae</taxon>
        <taxon>Pentapetalae</taxon>
        <taxon>rosids</taxon>
        <taxon>fabids</taxon>
        <taxon>Fabales</taxon>
        <taxon>Fabaceae</taxon>
        <taxon>Papilionoideae</taxon>
        <taxon>50 kb inversion clade</taxon>
        <taxon>NPAAA clade</taxon>
        <taxon>Hologalegina</taxon>
        <taxon>IRL clade</taxon>
        <taxon>Trifolieae</taxon>
        <taxon>Trifolium</taxon>
    </lineage>
</organism>
<dbReference type="Proteomes" id="UP000265520">
    <property type="component" value="Unassembled WGS sequence"/>
</dbReference>
<protein>
    <submittedName>
        <fullName evidence="1">Uncharacterized protein</fullName>
    </submittedName>
</protein>
<evidence type="ECO:0000313" key="1">
    <source>
        <dbReference type="EMBL" id="MCH97432.1"/>
    </source>
</evidence>
<dbReference type="AlphaFoldDB" id="A0A392NCL9"/>